<comment type="caution">
    <text evidence="1">The sequence shown here is derived from an EMBL/GenBank/DDBJ whole genome shotgun (WGS) entry which is preliminary data.</text>
</comment>
<gene>
    <name evidence="1" type="ORF">Ate02nite_43160</name>
</gene>
<name>A0A919NML0_9ACTN</name>
<dbReference type="EMBL" id="BOMY01000030">
    <property type="protein sequence ID" value="GIF21586.1"/>
    <property type="molecule type" value="Genomic_DNA"/>
</dbReference>
<evidence type="ECO:0008006" key="3">
    <source>
        <dbReference type="Google" id="ProtNLM"/>
    </source>
</evidence>
<sequence length="92" mass="9812">MPERYVSVRWPDGQTQKIYSPSTVIEDYFHTGQTLPVADFVARSRAALTVASDRVQAAYGFPCSRAAASIAAINSSAAGFEDGDVTVEGITP</sequence>
<dbReference type="RefSeq" id="WP_203808313.1">
    <property type="nucleotide sequence ID" value="NZ_BOMY01000030.1"/>
</dbReference>
<dbReference type="NCBIfam" id="TIGR04042">
    <property type="entry name" value="MSMEG_0570_fam"/>
    <property type="match status" value="1"/>
</dbReference>
<evidence type="ECO:0000313" key="1">
    <source>
        <dbReference type="EMBL" id="GIF21586.1"/>
    </source>
</evidence>
<evidence type="ECO:0000313" key="2">
    <source>
        <dbReference type="Proteomes" id="UP000623608"/>
    </source>
</evidence>
<dbReference type="AlphaFoldDB" id="A0A919NML0"/>
<proteinExistence type="predicted"/>
<dbReference type="InterPro" id="IPR023846">
    <property type="entry name" value="CHP04042_MSMEG0570"/>
</dbReference>
<organism evidence="1 2">
    <name type="scientific">Paractinoplanes tereljensis</name>
    <dbReference type="NCBI Taxonomy" id="571912"/>
    <lineage>
        <taxon>Bacteria</taxon>
        <taxon>Bacillati</taxon>
        <taxon>Actinomycetota</taxon>
        <taxon>Actinomycetes</taxon>
        <taxon>Micromonosporales</taxon>
        <taxon>Micromonosporaceae</taxon>
        <taxon>Paractinoplanes</taxon>
    </lineage>
</organism>
<dbReference type="Proteomes" id="UP000623608">
    <property type="component" value="Unassembled WGS sequence"/>
</dbReference>
<reference evidence="1" key="1">
    <citation type="submission" date="2021-01" db="EMBL/GenBank/DDBJ databases">
        <title>Whole genome shotgun sequence of Actinoplanes tereljensis NBRC 105297.</title>
        <authorList>
            <person name="Komaki H."/>
            <person name="Tamura T."/>
        </authorList>
    </citation>
    <scope>NUCLEOTIDE SEQUENCE</scope>
    <source>
        <strain evidence="1">NBRC 105297</strain>
    </source>
</reference>
<protein>
    <recommendedName>
        <fullName evidence="3">MSMEG_0570 family nitrogen starvation response protein</fullName>
    </recommendedName>
</protein>
<accession>A0A919NML0</accession>
<keyword evidence="2" id="KW-1185">Reference proteome</keyword>